<sequence length="404" mass="46059">MAITITSSPAPYSSMHENLWFVTSSTNSGDTNFKFVYDIYINGSQVIRSKVFPAPSAEGSYGVFNASPMVRSFVTNYFEPSGNSILVASNDKIKVDYDLRIGEEVSGVTTTNLASGSYSAYNFVPPLFADVFLTKNKTPLVLSDYYDNLLLENFTDDFLTERDTDEITLEYGDNFYITFLRIATGGYSAWVEVLGQGDVVTNTVSGNITLGGQFNMFNLQAGHINDWASKTIINEDTYGYNFYLKRGGAQTRVIKIKHKCYPKYQQFNLEFLNRLGGWDTKKFALVNKRSSEYQRASYRRSDWQLVGGQMTNIDGYNRYNETTFNYAIQHKDRYKLTSDWVSEQDYSWLAQLVSSPIVYMEVLGAYFPVTISTSNYEYKLESADKLFNFEIEVEVGKYLTSQFR</sequence>
<name>A0A6J5NCG4_9CAUD</name>
<reference evidence="1" key="1">
    <citation type="submission" date="2020-04" db="EMBL/GenBank/DDBJ databases">
        <authorList>
            <person name="Chiriac C."/>
            <person name="Salcher M."/>
            <person name="Ghai R."/>
            <person name="Kavagutti S V."/>
        </authorList>
    </citation>
    <scope>NUCLEOTIDE SEQUENCE</scope>
</reference>
<organism evidence="1">
    <name type="scientific">uncultured Caudovirales phage</name>
    <dbReference type="NCBI Taxonomy" id="2100421"/>
    <lineage>
        <taxon>Viruses</taxon>
        <taxon>Duplodnaviria</taxon>
        <taxon>Heunggongvirae</taxon>
        <taxon>Uroviricota</taxon>
        <taxon>Caudoviricetes</taxon>
        <taxon>Peduoviridae</taxon>
        <taxon>Maltschvirus</taxon>
        <taxon>Maltschvirus maltsch</taxon>
    </lineage>
</organism>
<gene>
    <name evidence="1" type="ORF">UFOVP614_51</name>
</gene>
<evidence type="ECO:0000313" key="1">
    <source>
        <dbReference type="EMBL" id="CAB4153139.1"/>
    </source>
</evidence>
<protein>
    <submittedName>
        <fullName evidence="1">Uncharacterized protein</fullName>
    </submittedName>
</protein>
<dbReference type="EMBL" id="LR796573">
    <property type="protein sequence ID" value="CAB4153139.1"/>
    <property type="molecule type" value="Genomic_DNA"/>
</dbReference>
<accession>A0A6J5NCG4</accession>
<proteinExistence type="predicted"/>